<accession>A0AAU9D6E9</accession>
<dbReference type="AlphaFoldDB" id="A0AAU9D6E9"/>
<evidence type="ECO:0000313" key="3">
    <source>
        <dbReference type="Proteomes" id="UP001321804"/>
    </source>
</evidence>
<dbReference type="Proteomes" id="UP001321804">
    <property type="component" value="Chromosome"/>
</dbReference>
<gene>
    <name evidence="2" type="ORF">KIMC2_15570</name>
</gene>
<name>A0AAU9D6E9_9LACO</name>
<keyword evidence="3" id="KW-1185">Reference proteome</keyword>
<proteinExistence type="predicted"/>
<dbReference type="EMBL" id="AP026801">
    <property type="protein sequence ID" value="BDR56995.1"/>
    <property type="molecule type" value="Genomic_DNA"/>
</dbReference>
<evidence type="ECO:0000259" key="1">
    <source>
        <dbReference type="Pfam" id="PF13274"/>
    </source>
</evidence>
<dbReference type="Pfam" id="PF13274">
    <property type="entry name" value="SocA_Panacea"/>
    <property type="match status" value="1"/>
</dbReference>
<dbReference type="KEGG" id="xak:KIMC2_15570"/>
<organism evidence="2 3">
    <name type="scientific">Xylocopilactobacillus apis</name>
    <dbReference type="NCBI Taxonomy" id="2932183"/>
    <lineage>
        <taxon>Bacteria</taxon>
        <taxon>Bacillati</taxon>
        <taxon>Bacillota</taxon>
        <taxon>Bacilli</taxon>
        <taxon>Lactobacillales</taxon>
        <taxon>Lactobacillaceae</taxon>
        <taxon>Xylocopilactobacillus</taxon>
    </lineage>
</organism>
<feature type="domain" description="Antitoxin SocA-like Panacea" evidence="1">
    <location>
        <begin position="26"/>
        <end position="131"/>
    </location>
</feature>
<sequence length="161" mass="18792">MRSNFDVFNIADWFIANDSSMTPKKLQKMVYYAYAWTLTLMNDSVDNLKNKLFDAPIEAWVHGPVVKDLYQRYSNYGYNVIDSNDLSHQDSLDKIKQNPDIEDILQQVNDVYGGYNANELESITHQQFPWQHAREGLSPLEATSNIITDEDMYRYYVSQES</sequence>
<dbReference type="RefSeq" id="WP_317695665.1">
    <property type="nucleotide sequence ID" value="NZ_AP026801.1"/>
</dbReference>
<dbReference type="InterPro" id="IPR025272">
    <property type="entry name" value="SocA_Panacea"/>
</dbReference>
<reference evidence="2 3" key="1">
    <citation type="journal article" date="2023" name="Microbiol. Spectr.">
        <title>Symbiosis of Carpenter Bees with Uncharacterized Lactic Acid Bacteria Showing NAD Auxotrophy.</title>
        <authorList>
            <person name="Kawasaki S."/>
            <person name="Ozawa K."/>
            <person name="Mori T."/>
            <person name="Yamamoto A."/>
            <person name="Ito M."/>
            <person name="Ohkuma M."/>
            <person name="Sakamoto M."/>
            <person name="Matsutani M."/>
        </authorList>
    </citation>
    <scope>NUCLEOTIDE SEQUENCE [LARGE SCALE GENOMIC DNA]</scope>
    <source>
        <strain evidence="2 3">KimC2</strain>
    </source>
</reference>
<protein>
    <recommendedName>
        <fullName evidence="1">Antitoxin SocA-like Panacea domain-containing protein</fullName>
    </recommendedName>
</protein>
<evidence type="ECO:0000313" key="2">
    <source>
        <dbReference type="EMBL" id="BDR56995.1"/>
    </source>
</evidence>